<organism evidence="1 2">
    <name type="scientific">Microbulbifer harenosus</name>
    <dbReference type="NCBI Taxonomy" id="2576840"/>
    <lineage>
        <taxon>Bacteria</taxon>
        <taxon>Pseudomonadati</taxon>
        <taxon>Pseudomonadota</taxon>
        <taxon>Gammaproteobacteria</taxon>
        <taxon>Cellvibrionales</taxon>
        <taxon>Microbulbiferaceae</taxon>
        <taxon>Microbulbifer</taxon>
    </lineage>
</organism>
<evidence type="ECO:0000313" key="2">
    <source>
        <dbReference type="Proteomes" id="UP000306791"/>
    </source>
</evidence>
<dbReference type="PANTHER" id="PTHR37466">
    <property type="entry name" value="SLR1628 PROTEIN"/>
    <property type="match status" value="1"/>
</dbReference>
<reference evidence="1 2" key="1">
    <citation type="submission" date="2019-05" db="EMBL/GenBank/DDBJ databases">
        <title>Microbulbifer harenosus sp. nov., an alginate-degrading bacterium isolated from coastal sand.</title>
        <authorList>
            <person name="Huang H."/>
            <person name="Mo K."/>
            <person name="Bao S."/>
        </authorList>
    </citation>
    <scope>NUCLEOTIDE SEQUENCE [LARGE SCALE GENOMIC DNA]</scope>
    <source>
        <strain evidence="1 2">HB161719</strain>
    </source>
</reference>
<dbReference type="EMBL" id="VANI01000004">
    <property type="protein sequence ID" value="TLM79390.1"/>
    <property type="molecule type" value="Genomic_DNA"/>
</dbReference>
<dbReference type="InterPro" id="IPR018714">
    <property type="entry name" value="DUF2237"/>
</dbReference>
<evidence type="ECO:0000313" key="1">
    <source>
        <dbReference type="EMBL" id="TLM79390.1"/>
    </source>
</evidence>
<protein>
    <submittedName>
        <fullName evidence="1">DUF2237 domain-containing protein</fullName>
    </submittedName>
</protein>
<comment type="caution">
    <text evidence="1">The sequence shown here is derived from an EMBL/GenBank/DDBJ whole genome shotgun (WGS) entry which is preliminary data.</text>
</comment>
<keyword evidence="2" id="KW-1185">Reference proteome</keyword>
<dbReference type="Gene3D" id="3.30.56.110">
    <property type="entry name" value="Protein of unknown function DUF2237"/>
    <property type="match status" value="1"/>
</dbReference>
<gene>
    <name evidence="1" type="ORF">FDY93_03195</name>
</gene>
<name>A0ABY2ULR7_9GAMM</name>
<sequence length="125" mass="14203">MEMHESKNVFGDSLIPCSSDPLTGFFRDSCCNTSDQDFGSHTVCVEVTENFLKFSRERGNDLSTPVEEFGFPGLNPGDRWCLCAARWLEAQKADMAPRVYLQRTHLRALEIVPLELLRRYAADLN</sequence>
<accession>A0ABY2ULR7</accession>
<dbReference type="Proteomes" id="UP000306791">
    <property type="component" value="Unassembled WGS sequence"/>
</dbReference>
<dbReference type="Pfam" id="PF09996">
    <property type="entry name" value="DUF2237"/>
    <property type="match status" value="1"/>
</dbReference>
<dbReference type="PANTHER" id="PTHR37466:SF1">
    <property type="entry name" value="SLR1628 PROTEIN"/>
    <property type="match status" value="1"/>
</dbReference>
<proteinExistence type="predicted"/>